<organism evidence="12 13">
    <name type="scientific">Neonectria ditissima</name>
    <dbReference type="NCBI Taxonomy" id="78410"/>
    <lineage>
        <taxon>Eukaryota</taxon>
        <taxon>Fungi</taxon>
        <taxon>Dikarya</taxon>
        <taxon>Ascomycota</taxon>
        <taxon>Pezizomycotina</taxon>
        <taxon>Sordariomycetes</taxon>
        <taxon>Hypocreomycetidae</taxon>
        <taxon>Hypocreales</taxon>
        <taxon>Nectriaceae</taxon>
        <taxon>Neonectria</taxon>
    </lineage>
</organism>
<evidence type="ECO:0000259" key="11">
    <source>
        <dbReference type="PROSITE" id="PS51873"/>
    </source>
</evidence>
<dbReference type="PROSITE" id="PS51873">
    <property type="entry name" value="TRIAD"/>
    <property type="match status" value="1"/>
</dbReference>
<dbReference type="PROSITE" id="PS50089">
    <property type="entry name" value="ZF_RING_2"/>
    <property type="match status" value="1"/>
</dbReference>
<evidence type="ECO:0000256" key="6">
    <source>
        <dbReference type="ARBA" id="ARBA00022786"/>
    </source>
</evidence>
<protein>
    <recommendedName>
        <fullName evidence="14">RING-type domain-containing protein</fullName>
    </recommendedName>
</protein>
<feature type="region of interest" description="Disordered" evidence="9">
    <location>
        <begin position="526"/>
        <end position="561"/>
    </location>
</feature>
<dbReference type="EMBL" id="LKCW01000341">
    <property type="protein sequence ID" value="KPM34433.1"/>
    <property type="molecule type" value="Genomic_DNA"/>
</dbReference>
<evidence type="ECO:0000256" key="8">
    <source>
        <dbReference type="PROSITE-ProRule" id="PRU00175"/>
    </source>
</evidence>
<dbReference type="STRING" id="78410.A0A0P7B136"/>
<dbReference type="GO" id="GO:0043130">
    <property type="term" value="F:ubiquitin binding"/>
    <property type="evidence" value="ECO:0007669"/>
    <property type="project" value="TreeGrafter"/>
</dbReference>
<evidence type="ECO:0000313" key="12">
    <source>
        <dbReference type="EMBL" id="KPM34433.1"/>
    </source>
</evidence>
<keyword evidence="13" id="KW-1185">Reference proteome</keyword>
<dbReference type="AlphaFoldDB" id="A0A0P7B136"/>
<gene>
    <name evidence="12" type="ORF">AK830_g12144</name>
</gene>
<evidence type="ECO:0000256" key="7">
    <source>
        <dbReference type="ARBA" id="ARBA00022833"/>
    </source>
</evidence>
<feature type="compositionally biased region" description="Low complexity" evidence="9">
    <location>
        <begin position="546"/>
        <end position="555"/>
    </location>
</feature>
<dbReference type="GO" id="GO:0043161">
    <property type="term" value="P:proteasome-mediated ubiquitin-dependent protein catabolic process"/>
    <property type="evidence" value="ECO:0007669"/>
    <property type="project" value="TreeGrafter"/>
</dbReference>
<dbReference type="GO" id="GO:0008270">
    <property type="term" value="F:zinc ion binding"/>
    <property type="evidence" value="ECO:0007669"/>
    <property type="project" value="UniProtKB-KW"/>
</dbReference>
<evidence type="ECO:0000256" key="5">
    <source>
        <dbReference type="ARBA" id="ARBA00022771"/>
    </source>
</evidence>
<reference evidence="12 13" key="1">
    <citation type="submission" date="2015-09" db="EMBL/GenBank/DDBJ databases">
        <title>Draft genome of a European isolate of the apple canker pathogen Neonectria ditissima.</title>
        <authorList>
            <person name="Gomez-Cortecero A."/>
            <person name="Harrison R.J."/>
            <person name="Armitage A.D."/>
        </authorList>
    </citation>
    <scope>NUCLEOTIDE SEQUENCE [LARGE SCALE GENOMIC DNA]</scope>
    <source>
        <strain evidence="12 13">R09/05</strain>
    </source>
</reference>
<keyword evidence="4" id="KW-0677">Repeat</keyword>
<evidence type="ECO:0008006" key="14">
    <source>
        <dbReference type="Google" id="ProtNLM"/>
    </source>
</evidence>
<evidence type="ECO:0000256" key="9">
    <source>
        <dbReference type="SAM" id="MobiDB-lite"/>
    </source>
</evidence>
<dbReference type="PANTHER" id="PTHR22770">
    <property type="entry name" value="UBIQUITIN CONJUGATING ENZYME 7 INTERACTING PROTEIN-RELATED"/>
    <property type="match status" value="1"/>
</dbReference>
<dbReference type="InterPro" id="IPR002867">
    <property type="entry name" value="IBR_dom"/>
</dbReference>
<proteinExistence type="predicted"/>
<keyword evidence="5 8" id="KW-0863">Zinc-finger</keyword>
<dbReference type="SMART" id="SM00647">
    <property type="entry name" value="IBR"/>
    <property type="match status" value="1"/>
</dbReference>
<evidence type="ECO:0000259" key="10">
    <source>
        <dbReference type="PROSITE" id="PS50089"/>
    </source>
</evidence>
<keyword evidence="7" id="KW-0862">Zinc</keyword>
<sequence length="610" mass="68157">MHLFYGNKDIALKLQQKLRTGKVKVNGSQVTAHPPVPQQNLESRMSWMVKLTGLAKTIEEEDIIQAIPKPDRPRRVEMGEMKSQAHHAASALDGKPLPFCESSKLFVEVVTSVRFRVSTRVYDVVQQRINTHKSSWSRQYIRFFASPSRGFYRVLKLEGRDRESVAKAKQDLDLILTGDVMRLDGKAVLYPGLKISQESYKRLKMIEEELGVVIIRDVRSSQFRVFGAEVRQALATEALDCLIKETTSAIHFIRLDQENELRWALDGGFKALKSQLGRDKVVFDRESRSIIIQGYKSDFTNAKLIVARRQNKFSGKPLVGETDCPICLCEADEPIRTSCNHTYCGLCFVNMCQAEASGLVEFCISCKGDSGQCGKVFELAEIRNLLLSETFEDILEASFQSFVQRHPDQLRYYPTPDCSQVYRVTSKREQQLATFTCGKCLASICTACHTSHPGVTCAQYQGDSSGGLQALNKMSYLLGQSNETTLVKGKPDPLGFKIWVIAQQGFFIRWLWHIKEAKYGAFGVELPPPKSSTQGRGGRKGGLGRGATKAAGKKPATGDKPIALNSTQSVVVSLANMLPKTTYHVFVDNLFSSSDLFRSLRKHGHRHGSP</sequence>
<evidence type="ECO:0000313" key="13">
    <source>
        <dbReference type="Proteomes" id="UP000050424"/>
    </source>
</evidence>
<dbReference type="InterPro" id="IPR001841">
    <property type="entry name" value="Znf_RING"/>
</dbReference>
<dbReference type="SUPFAM" id="SSF57850">
    <property type="entry name" value="RING/U-box"/>
    <property type="match status" value="1"/>
</dbReference>
<evidence type="ECO:0000256" key="2">
    <source>
        <dbReference type="ARBA" id="ARBA00022679"/>
    </source>
</evidence>
<dbReference type="Proteomes" id="UP000050424">
    <property type="component" value="Unassembled WGS sequence"/>
</dbReference>
<dbReference type="InterPro" id="IPR029526">
    <property type="entry name" value="PGBD"/>
</dbReference>
<dbReference type="GO" id="GO:0004842">
    <property type="term" value="F:ubiquitin-protein transferase activity"/>
    <property type="evidence" value="ECO:0007669"/>
    <property type="project" value="TreeGrafter"/>
</dbReference>
<dbReference type="CDD" id="cd20335">
    <property type="entry name" value="BRcat_RBR"/>
    <property type="match status" value="1"/>
</dbReference>
<evidence type="ECO:0000256" key="3">
    <source>
        <dbReference type="ARBA" id="ARBA00022723"/>
    </source>
</evidence>
<dbReference type="GO" id="GO:0097039">
    <property type="term" value="P:protein linear polyubiquitination"/>
    <property type="evidence" value="ECO:0007669"/>
    <property type="project" value="TreeGrafter"/>
</dbReference>
<feature type="domain" description="RING-type" evidence="11">
    <location>
        <begin position="320"/>
        <end position="547"/>
    </location>
</feature>
<dbReference type="Pfam" id="PF01485">
    <property type="entry name" value="IBR"/>
    <property type="match status" value="1"/>
</dbReference>
<keyword evidence="2" id="KW-0808">Transferase</keyword>
<evidence type="ECO:0000256" key="4">
    <source>
        <dbReference type="ARBA" id="ARBA00022737"/>
    </source>
</evidence>
<dbReference type="InterPro" id="IPR044066">
    <property type="entry name" value="TRIAD_supradom"/>
</dbReference>
<dbReference type="GO" id="GO:0000151">
    <property type="term" value="C:ubiquitin ligase complex"/>
    <property type="evidence" value="ECO:0007669"/>
    <property type="project" value="TreeGrafter"/>
</dbReference>
<dbReference type="Gene3D" id="3.30.40.10">
    <property type="entry name" value="Zinc/RING finger domain, C3HC4 (zinc finger)"/>
    <property type="match status" value="1"/>
</dbReference>
<dbReference type="InterPro" id="IPR051628">
    <property type="entry name" value="LUBAC_E3_Ligases"/>
</dbReference>
<dbReference type="InterPro" id="IPR013083">
    <property type="entry name" value="Znf_RING/FYVE/PHD"/>
</dbReference>
<comment type="pathway">
    <text evidence="1">Protein modification; protein ubiquitination.</text>
</comment>
<keyword evidence="3" id="KW-0479">Metal-binding</keyword>
<keyword evidence="6" id="KW-0833">Ubl conjugation pathway</keyword>
<comment type="caution">
    <text evidence="12">The sequence shown here is derived from an EMBL/GenBank/DDBJ whole genome shotgun (WGS) entry which is preliminary data.</text>
</comment>
<evidence type="ECO:0000256" key="1">
    <source>
        <dbReference type="ARBA" id="ARBA00004906"/>
    </source>
</evidence>
<dbReference type="Pfam" id="PF13843">
    <property type="entry name" value="DDE_Tnp_1_7"/>
    <property type="match status" value="1"/>
</dbReference>
<name>A0A0P7B136_9HYPO</name>
<feature type="domain" description="RING-type" evidence="10">
    <location>
        <begin position="324"/>
        <end position="367"/>
    </location>
</feature>
<accession>A0A0P7B136</accession>
<dbReference type="OrthoDB" id="1431934at2759"/>
<dbReference type="PANTHER" id="PTHR22770:SF13">
    <property type="entry name" value="RING-TYPE DOMAIN-CONTAINING PROTEIN"/>
    <property type="match status" value="1"/>
</dbReference>